<dbReference type="SUPFAM" id="SSF54593">
    <property type="entry name" value="Glyoxalase/Bleomycin resistance protein/Dihydroxybiphenyl dioxygenase"/>
    <property type="match status" value="1"/>
</dbReference>
<organism evidence="2 3">
    <name type="scientific">Nocardioides aurantiacus</name>
    <dbReference type="NCBI Taxonomy" id="86796"/>
    <lineage>
        <taxon>Bacteria</taxon>
        <taxon>Bacillati</taxon>
        <taxon>Actinomycetota</taxon>
        <taxon>Actinomycetes</taxon>
        <taxon>Propionibacteriales</taxon>
        <taxon>Nocardioidaceae</taxon>
        <taxon>Nocardioides</taxon>
    </lineage>
</organism>
<dbReference type="Pfam" id="PF18029">
    <property type="entry name" value="Glyoxalase_6"/>
    <property type="match status" value="1"/>
</dbReference>
<dbReference type="PANTHER" id="PTHR35908">
    <property type="entry name" value="HYPOTHETICAL FUSION PROTEIN"/>
    <property type="match status" value="1"/>
</dbReference>
<dbReference type="InterPro" id="IPR041581">
    <property type="entry name" value="Glyoxalase_6"/>
</dbReference>
<reference evidence="2 3" key="1">
    <citation type="submission" date="2018-11" db="EMBL/GenBank/DDBJ databases">
        <title>Sequencing the genomes of 1000 actinobacteria strains.</title>
        <authorList>
            <person name="Klenk H.-P."/>
        </authorList>
    </citation>
    <scope>NUCLEOTIDE SEQUENCE [LARGE SCALE GENOMIC DNA]</scope>
    <source>
        <strain evidence="2 3">DSM 12652</strain>
    </source>
</reference>
<dbReference type="OrthoDB" id="3823476at2"/>
<evidence type="ECO:0000313" key="3">
    <source>
        <dbReference type="Proteomes" id="UP000281738"/>
    </source>
</evidence>
<keyword evidence="3" id="KW-1185">Reference proteome</keyword>
<evidence type="ECO:0000313" key="2">
    <source>
        <dbReference type="EMBL" id="ROR91064.1"/>
    </source>
</evidence>
<dbReference type="InterPro" id="IPR029068">
    <property type="entry name" value="Glyas_Bleomycin-R_OHBP_Dase"/>
</dbReference>
<proteinExistence type="predicted"/>
<feature type="domain" description="Glyoxalase-like" evidence="1">
    <location>
        <begin position="10"/>
        <end position="126"/>
    </location>
</feature>
<comment type="caution">
    <text evidence="2">The sequence shown here is derived from an EMBL/GenBank/DDBJ whole genome shotgun (WGS) entry which is preliminary data.</text>
</comment>
<dbReference type="PANTHER" id="PTHR35908:SF1">
    <property type="entry name" value="CONSERVED PROTEIN"/>
    <property type="match status" value="1"/>
</dbReference>
<accession>A0A3N2CV13</accession>
<name>A0A3N2CV13_9ACTN</name>
<gene>
    <name evidence="2" type="ORF">EDD33_1924</name>
</gene>
<dbReference type="CDD" id="cd06587">
    <property type="entry name" value="VOC"/>
    <property type="match status" value="1"/>
</dbReference>
<sequence>MAMHWTLGGDATDPHRLAAFWSAALAYVPEPGYEDPDGASIVDPEGRGPVIGWLRVPEGKSAKNRLHIDIRVAGEGPWDMAERERLIRSKVPELVAIGATLVREEHYGDALGHIVMLDPEGNEFCVA</sequence>
<dbReference type="EMBL" id="RKHO01000001">
    <property type="protein sequence ID" value="ROR91064.1"/>
    <property type="molecule type" value="Genomic_DNA"/>
</dbReference>
<dbReference type="AlphaFoldDB" id="A0A3N2CV13"/>
<evidence type="ECO:0000259" key="1">
    <source>
        <dbReference type="Pfam" id="PF18029"/>
    </source>
</evidence>
<dbReference type="Proteomes" id="UP000281738">
    <property type="component" value="Unassembled WGS sequence"/>
</dbReference>
<dbReference type="Gene3D" id="3.10.180.10">
    <property type="entry name" value="2,3-Dihydroxybiphenyl 1,2-Dioxygenase, domain 1"/>
    <property type="match status" value="1"/>
</dbReference>
<protein>
    <recommendedName>
        <fullName evidence="1">Glyoxalase-like domain-containing protein</fullName>
    </recommendedName>
</protein>